<dbReference type="GO" id="GO:0000155">
    <property type="term" value="F:phosphorelay sensor kinase activity"/>
    <property type="evidence" value="ECO:0007669"/>
    <property type="project" value="InterPro"/>
</dbReference>
<feature type="transmembrane region" description="Helical" evidence="16">
    <location>
        <begin position="81"/>
        <end position="101"/>
    </location>
</feature>
<organism evidence="19 20">
    <name type="scientific">Krasilnikovia cinnamomea</name>
    <dbReference type="NCBI Taxonomy" id="349313"/>
    <lineage>
        <taxon>Bacteria</taxon>
        <taxon>Bacillati</taxon>
        <taxon>Actinomycetota</taxon>
        <taxon>Actinomycetes</taxon>
        <taxon>Micromonosporales</taxon>
        <taxon>Micromonosporaceae</taxon>
        <taxon>Krasilnikovia</taxon>
    </lineage>
</organism>
<evidence type="ECO:0000256" key="1">
    <source>
        <dbReference type="ARBA" id="ARBA00000085"/>
    </source>
</evidence>
<dbReference type="GO" id="GO:0030295">
    <property type="term" value="F:protein kinase activator activity"/>
    <property type="evidence" value="ECO:0007669"/>
    <property type="project" value="TreeGrafter"/>
</dbReference>
<dbReference type="SUPFAM" id="SSF55874">
    <property type="entry name" value="ATPase domain of HSP90 chaperone/DNA topoisomerase II/histidine kinase"/>
    <property type="match status" value="1"/>
</dbReference>
<evidence type="ECO:0000256" key="8">
    <source>
        <dbReference type="ARBA" id="ARBA00022741"/>
    </source>
</evidence>
<feature type="transmembrane region" description="Helical" evidence="16">
    <location>
        <begin position="256"/>
        <end position="276"/>
    </location>
</feature>
<dbReference type="GO" id="GO:0005524">
    <property type="term" value="F:ATP binding"/>
    <property type="evidence" value="ECO:0007669"/>
    <property type="project" value="UniProtKB-KW"/>
</dbReference>
<keyword evidence="10" id="KW-0067">ATP-binding</keyword>
<protein>
    <recommendedName>
        <fullName evidence="14">Sensor-like histidine kinase SenX3</fullName>
        <ecNumber evidence="4">2.7.13.3</ecNumber>
    </recommendedName>
</protein>
<keyword evidence="13 16" id="KW-0472">Membrane</keyword>
<dbReference type="CDD" id="cd00075">
    <property type="entry name" value="HATPase"/>
    <property type="match status" value="1"/>
</dbReference>
<dbReference type="Pfam" id="PF13188">
    <property type="entry name" value="PAS_8"/>
    <property type="match status" value="1"/>
</dbReference>
<keyword evidence="12" id="KW-0902">Two-component regulatory system</keyword>
<sequence>MRYWNSIARTGGFALLHLTAVVAGQAQVLQLHDLVIGWAAPGVAAVWFCAQRRAPTRWVDATALFATTVLGAAVIGTRLPAAIALATASAVLAWVFLIMMGRLRPHLWGAGGVERLRTLQDLWGLLGAAIVAAAAGSVSAMAGVWVATGAHHWLLLTVTFTRSVSSIVVVLPLAVCLGHAVTCYRQQRGSLSGWASAIVAALARTPRRRLGEYVIVAVCTTTMYAVVSFPGRTLPLTYLLMAVAVWAGARLSTGYVAFSNLVQATVAMVLTMHGLGPFSTVQTLELRAMVGHGFVLVAAVVGLALALSRDEAAALSRSLRAEQAALAVERDRHARRARLMSAIVDSMADGLLVIDQRDRVLLHNPAARTLMGVQFEREARVDTASWGVADIDGTPITQEEVAHARALAGEQALERDVLVRNATVPEGRVLHVRATALHLNPAEVQAVLLFHDVTAERRQRDELATFAGVVAHDLLNPLTTIEGWSEACQDILAGLPDQPDVTQARSAVARVNNTAQRMRLLIQDLLAYTTARNSEITAEEVDLAALARDVAAARIDTATASNALVPRFDIGDLVPVLADRVLVRQLLDNLVSNAVKYTAPGTTPEVSVRTVREEGTVTVTLTDNGIGIPAGQHLAIFQRFHRAHATAGYSGTGLGLSICSRIVERHGGTIHVEDNPTGGSRFVFTLPATPTETLATPEQSRTPPAARSPNPQT</sequence>
<dbReference type="InterPro" id="IPR035965">
    <property type="entry name" value="PAS-like_dom_sf"/>
</dbReference>
<evidence type="ECO:0000256" key="6">
    <source>
        <dbReference type="ARBA" id="ARBA00022679"/>
    </source>
</evidence>
<dbReference type="CDD" id="cd00082">
    <property type="entry name" value="HisKA"/>
    <property type="match status" value="1"/>
</dbReference>
<keyword evidence="7 16" id="KW-0812">Transmembrane</keyword>
<evidence type="ECO:0000256" key="15">
    <source>
        <dbReference type="SAM" id="MobiDB-lite"/>
    </source>
</evidence>
<name>A0A4Q7ZHN0_9ACTN</name>
<dbReference type="InterPro" id="IPR036097">
    <property type="entry name" value="HisK_dim/P_sf"/>
</dbReference>
<dbReference type="Proteomes" id="UP000292564">
    <property type="component" value="Unassembled WGS sequence"/>
</dbReference>
<dbReference type="InterPro" id="IPR050351">
    <property type="entry name" value="BphY/WalK/GraS-like"/>
</dbReference>
<evidence type="ECO:0000259" key="17">
    <source>
        <dbReference type="PROSITE" id="PS50109"/>
    </source>
</evidence>
<dbReference type="SMART" id="SM00388">
    <property type="entry name" value="HisKA"/>
    <property type="match status" value="1"/>
</dbReference>
<feature type="transmembrane region" description="Helical" evidence="16">
    <location>
        <begin position="57"/>
        <end position="75"/>
    </location>
</feature>
<feature type="transmembrane region" description="Helical" evidence="16">
    <location>
        <begin position="210"/>
        <end position="227"/>
    </location>
</feature>
<dbReference type="SUPFAM" id="SSF55785">
    <property type="entry name" value="PYP-like sensor domain (PAS domain)"/>
    <property type="match status" value="1"/>
</dbReference>
<dbReference type="PRINTS" id="PR00344">
    <property type="entry name" value="BCTRLSENSOR"/>
</dbReference>
<gene>
    <name evidence="19" type="ORF">EV385_2110</name>
</gene>
<feature type="domain" description="Histidine kinase" evidence="17">
    <location>
        <begin position="469"/>
        <end position="690"/>
    </location>
</feature>
<comment type="catalytic activity">
    <reaction evidence="1">
        <text>ATP + protein L-histidine = ADP + protein N-phospho-L-histidine.</text>
        <dbReference type="EC" id="2.7.13.3"/>
    </reaction>
</comment>
<evidence type="ECO:0000256" key="3">
    <source>
        <dbReference type="ARBA" id="ARBA00004236"/>
    </source>
</evidence>
<dbReference type="EMBL" id="SHKY01000001">
    <property type="protein sequence ID" value="RZU50342.1"/>
    <property type="molecule type" value="Genomic_DNA"/>
</dbReference>
<dbReference type="Gene3D" id="3.30.450.20">
    <property type="entry name" value="PAS domain"/>
    <property type="match status" value="1"/>
</dbReference>
<dbReference type="FunFam" id="3.30.565.10:FF:000006">
    <property type="entry name" value="Sensor histidine kinase WalK"/>
    <property type="match status" value="1"/>
</dbReference>
<dbReference type="OrthoDB" id="5241402at2"/>
<dbReference type="Pfam" id="PF00512">
    <property type="entry name" value="HisKA"/>
    <property type="match status" value="1"/>
</dbReference>
<dbReference type="Gene3D" id="3.30.565.10">
    <property type="entry name" value="Histidine kinase-like ATPase, C-terminal domain"/>
    <property type="match status" value="1"/>
</dbReference>
<comment type="subcellular location">
    <subcellularLocation>
        <location evidence="3">Cell membrane</location>
    </subcellularLocation>
    <subcellularLocation>
        <location evidence="2">Membrane</location>
        <topology evidence="2">Multi-pass membrane protein</topology>
    </subcellularLocation>
</comment>
<feature type="region of interest" description="Disordered" evidence="15">
    <location>
        <begin position="691"/>
        <end position="713"/>
    </location>
</feature>
<proteinExistence type="predicted"/>
<dbReference type="GO" id="GO:0000156">
    <property type="term" value="F:phosphorelay response regulator activity"/>
    <property type="evidence" value="ECO:0007669"/>
    <property type="project" value="TreeGrafter"/>
</dbReference>
<accession>A0A4Q7ZHN0</accession>
<keyword evidence="9 19" id="KW-0418">Kinase</keyword>
<dbReference type="Gene3D" id="1.10.287.130">
    <property type="match status" value="1"/>
</dbReference>
<feature type="transmembrane region" description="Helical" evidence="16">
    <location>
        <begin position="153"/>
        <end position="178"/>
    </location>
</feature>
<keyword evidence="11 16" id="KW-1133">Transmembrane helix</keyword>
<comment type="caution">
    <text evidence="19">The sequence shown here is derived from an EMBL/GenBank/DDBJ whole genome shotgun (WGS) entry which is preliminary data.</text>
</comment>
<dbReference type="InterPro" id="IPR036890">
    <property type="entry name" value="HATPase_C_sf"/>
</dbReference>
<dbReference type="PANTHER" id="PTHR42878:SF7">
    <property type="entry name" value="SENSOR HISTIDINE KINASE GLRK"/>
    <property type="match status" value="1"/>
</dbReference>
<evidence type="ECO:0000256" key="14">
    <source>
        <dbReference type="ARBA" id="ARBA00039401"/>
    </source>
</evidence>
<dbReference type="SUPFAM" id="SSF47384">
    <property type="entry name" value="Homodimeric domain of signal transducing histidine kinase"/>
    <property type="match status" value="1"/>
</dbReference>
<dbReference type="InterPro" id="IPR005467">
    <property type="entry name" value="His_kinase_dom"/>
</dbReference>
<evidence type="ECO:0000313" key="20">
    <source>
        <dbReference type="Proteomes" id="UP000292564"/>
    </source>
</evidence>
<dbReference type="InterPro" id="IPR003594">
    <property type="entry name" value="HATPase_dom"/>
</dbReference>
<dbReference type="GO" id="GO:0007234">
    <property type="term" value="P:osmosensory signaling via phosphorelay pathway"/>
    <property type="evidence" value="ECO:0007669"/>
    <property type="project" value="TreeGrafter"/>
</dbReference>
<evidence type="ECO:0000256" key="5">
    <source>
        <dbReference type="ARBA" id="ARBA00022553"/>
    </source>
</evidence>
<evidence type="ECO:0000256" key="13">
    <source>
        <dbReference type="ARBA" id="ARBA00023136"/>
    </source>
</evidence>
<dbReference type="EC" id="2.7.13.3" evidence="4"/>
<dbReference type="GO" id="GO:0005886">
    <property type="term" value="C:plasma membrane"/>
    <property type="evidence" value="ECO:0007669"/>
    <property type="project" value="UniProtKB-SubCell"/>
</dbReference>
<feature type="transmembrane region" description="Helical" evidence="16">
    <location>
        <begin position="34"/>
        <end position="50"/>
    </location>
</feature>
<dbReference type="AlphaFoldDB" id="A0A4Q7ZHN0"/>
<dbReference type="InterPro" id="IPR000014">
    <property type="entry name" value="PAS"/>
</dbReference>
<dbReference type="Pfam" id="PF02518">
    <property type="entry name" value="HATPase_c"/>
    <property type="match status" value="1"/>
</dbReference>
<evidence type="ECO:0000313" key="19">
    <source>
        <dbReference type="EMBL" id="RZU50342.1"/>
    </source>
</evidence>
<evidence type="ECO:0000256" key="7">
    <source>
        <dbReference type="ARBA" id="ARBA00022692"/>
    </source>
</evidence>
<keyword evidence="6" id="KW-0808">Transferase</keyword>
<evidence type="ECO:0000256" key="12">
    <source>
        <dbReference type="ARBA" id="ARBA00023012"/>
    </source>
</evidence>
<keyword evidence="20" id="KW-1185">Reference proteome</keyword>
<dbReference type="PANTHER" id="PTHR42878">
    <property type="entry name" value="TWO-COMPONENT HISTIDINE KINASE"/>
    <property type="match status" value="1"/>
</dbReference>
<dbReference type="PROSITE" id="PS50112">
    <property type="entry name" value="PAS"/>
    <property type="match status" value="1"/>
</dbReference>
<dbReference type="InterPro" id="IPR003661">
    <property type="entry name" value="HisK_dim/P_dom"/>
</dbReference>
<evidence type="ECO:0000256" key="16">
    <source>
        <dbReference type="SAM" id="Phobius"/>
    </source>
</evidence>
<dbReference type="SMART" id="SM00387">
    <property type="entry name" value="HATPase_c"/>
    <property type="match status" value="1"/>
</dbReference>
<dbReference type="PROSITE" id="PS50109">
    <property type="entry name" value="HIS_KIN"/>
    <property type="match status" value="1"/>
</dbReference>
<evidence type="ECO:0000256" key="4">
    <source>
        <dbReference type="ARBA" id="ARBA00012438"/>
    </source>
</evidence>
<evidence type="ECO:0000259" key="18">
    <source>
        <dbReference type="PROSITE" id="PS50112"/>
    </source>
</evidence>
<evidence type="ECO:0000256" key="9">
    <source>
        <dbReference type="ARBA" id="ARBA00022777"/>
    </source>
</evidence>
<reference evidence="19 20" key="1">
    <citation type="submission" date="2019-02" db="EMBL/GenBank/DDBJ databases">
        <title>Sequencing the genomes of 1000 actinobacteria strains.</title>
        <authorList>
            <person name="Klenk H.-P."/>
        </authorList>
    </citation>
    <scope>NUCLEOTIDE SEQUENCE [LARGE SCALE GENOMIC DNA]</scope>
    <source>
        <strain evidence="19 20">DSM 45162</strain>
    </source>
</reference>
<keyword evidence="8" id="KW-0547">Nucleotide-binding</keyword>
<evidence type="ECO:0000256" key="10">
    <source>
        <dbReference type="ARBA" id="ARBA00022840"/>
    </source>
</evidence>
<evidence type="ECO:0000256" key="11">
    <source>
        <dbReference type="ARBA" id="ARBA00022989"/>
    </source>
</evidence>
<keyword evidence="5" id="KW-0597">Phosphoprotein</keyword>
<feature type="transmembrane region" description="Helical" evidence="16">
    <location>
        <begin position="288"/>
        <end position="307"/>
    </location>
</feature>
<feature type="domain" description="PAS" evidence="18">
    <location>
        <begin position="336"/>
        <end position="372"/>
    </location>
</feature>
<feature type="transmembrane region" description="Helical" evidence="16">
    <location>
        <begin position="122"/>
        <end position="147"/>
    </location>
</feature>
<dbReference type="InterPro" id="IPR004358">
    <property type="entry name" value="Sig_transdc_His_kin-like_C"/>
</dbReference>
<evidence type="ECO:0000256" key="2">
    <source>
        <dbReference type="ARBA" id="ARBA00004141"/>
    </source>
</evidence>